<protein>
    <submittedName>
        <fullName evidence="12">Oxa1l protein</fullName>
    </submittedName>
</protein>
<organism evidence="12">
    <name type="scientific">Fopius arisanus</name>
    <dbReference type="NCBI Taxonomy" id="64838"/>
    <lineage>
        <taxon>Eukaryota</taxon>
        <taxon>Metazoa</taxon>
        <taxon>Ecdysozoa</taxon>
        <taxon>Arthropoda</taxon>
        <taxon>Hexapoda</taxon>
        <taxon>Insecta</taxon>
        <taxon>Pterygota</taxon>
        <taxon>Neoptera</taxon>
        <taxon>Endopterygota</taxon>
        <taxon>Hymenoptera</taxon>
        <taxon>Apocrita</taxon>
        <taxon>Ichneumonoidea</taxon>
        <taxon>Braconidae</taxon>
        <taxon>Opiinae</taxon>
        <taxon>Fopius</taxon>
    </lineage>
</organism>
<dbReference type="InterPro" id="IPR028055">
    <property type="entry name" value="YidC/Oxa/ALB_C"/>
</dbReference>
<evidence type="ECO:0000313" key="12">
    <source>
        <dbReference type="EMBL" id="JAG70015.1"/>
    </source>
</evidence>
<feature type="domain" description="Membrane insertase YidC/Oxa/ALB C-terminal" evidence="11">
    <location>
        <begin position="180"/>
        <end position="372"/>
    </location>
</feature>
<comment type="similarity">
    <text evidence="2 9">Belongs to the OXA1/ALB3/YidC family.</text>
</comment>
<accession>A0A0C9PHC5</accession>
<sequence length="459" mass="51189">MLSRTALVINRRIISTTTVNSQKISSRSLHISHRINSTIITRHSTLKLTRYSPILSSSFVRCLSTDDSSQKTESLGAILQTAKPPVEGAPQIPTNNIVENVTPEVITTTNIVESIPPGADVLPVIPEVPVAPPVPPPEALETLSVLAEPTLKSLGLGSWWPSGIIQQLFELVHVNLGVPWWGTIIIGTICVRTLMFPLIILSQKNAANMHNTMPGMQKIQQKITDARVSGDQLGIARETKRLMDYMKLHNCNPVKAMIVPMCQAPVFLSFFLALRGMAKLPVDSMKTGGLFWFENLTVPDPYYLLPVITAGTLALTIKLGMDTPQVNSMGWMKYVVNAVPIFILPFMINFPAALTFYWTITNLYGMGQVFLLKIPAVREYFKIQTRLVHPPDALMKPKKFKEGFKESWTNMKLAREMTAREQIDVVQFNKAGRGPLQKTYSYNPVQEHLKKTQVMAKKS</sequence>
<keyword evidence="6 10" id="KW-1133">Transmembrane helix</keyword>
<feature type="transmembrane region" description="Helical" evidence="10">
    <location>
        <begin position="331"/>
        <end position="350"/>
    </location>
</feature>
<evidence type="ECO:0000256" key="9">
    <source>
        <dbReference type="RuleBase" id="RU003945"/>
    </source>
</evidence>
<keyword evidence="5" id="KW-0809">Transit peptide</keyword>
<evidence type="ECO:0000256" key="8">
    <source>
        <dbReference type="ARBA" id="ARBA00023136"/>
    </source>
</evidence>
<evidence type="ECO:0000256" key="10">
    <source>
        <dbReference type="SAM" id="Phobius"/>
    </source>
</evidence>
<feature type="transmembrane region" description="Helical" evidence="10">
    <location>
        <begin position="180"/>
        <end position="201"/>
    </location>
</feature>
<keyword evidence="7" id="KW-0496">Mitochondrion</keyword>
<dbReference type="PANTHER" id="PTHR12428:SF66">
    <property type="entry name" value="MITOCHONDRIAL INNER MEMBRANE PROTEIN OXA1L"/>
    <property type="match status" value="1"/>
</dbReference>
<evidence type="ECO:0000256" key="3">
    <source>
        <dbReference type="ARBA" id="ARBA00022692"/>
    </source>
</evidence>
<keyword evidence="8 10" id="KW-0472">Membrane</keyword>
<evidence type="ECO:0000256" key="1">
    <source>
        <dbReference type="ARBA" id="ARBA00004448"/>
    </source>
</evidence>
<dbReference type="GO" id="GO:0005743">
    <property type="term" value="C:mitochondrial inner membrane"/>
    <property type="evidence" value="ECO:0007669"/>
    <property type="project" value="UniProtKB-SubCell"/>
</dbReference>
<dbReference type="InterPro" id="IPR001708">
    <property type="entry name" value="YidC/ALB3/OXA1/COX18"/>
</dbReference>
<reference evidence="12" key="1">
    <citation type="submission" date="2015-01" db="EMBL/GenBank/DDBJ databases">
        <title>Transcriptome Assembly of Fopius arisanus.</title>
        <authorList>
            <person name="Geib S."/>
        </authorList>
    </citation>
    <scope>NUCLEOTIDE SEQUENCE</scope>
</reference>
<evidence type="ECO:0000256" key="6">
    <source>
        <dbReference type="ARBA" id="ARBA00022989"/>
    </source>
</evidence>
<evidence type="ECO:0000256" key="4">
    <source>
        <dbReference type="ARBA" id="ARBA00022792"/>
    </source>
</evidence>
<keyword evidence="4" id="KW-0999">Mitochondrion inner membrane</keyword>
<dbReference type="EMBL" id="GBYB01000248">
    <property type="protein sequence ID" value="JAG70015.1"/>
    <property type="molecule type" value="Transcribed_RNA"/>
</dbReference>
<dbReference type="CDD" id="cd20069">
    <property type="entry name" value="5TM_Oxa1-like"/>
    <property type="match status" value="1"/>
</dbReference>
<dbReference type="Pfam" id="PF02096">
    <property type="entry name" value="60KD_IMP"/>
    <property type="match status" value="1"/>
</dbReference>
<proteinExistence type="inferred from homology"/>
<evidence type="ECO:0000259" key="11">
    <source>
        <dbReference type="Pfam" id="PF02096"/>
    </source>
</evidence>
<feature type="transmembrane region" description="Helical" evidence="10">
    <location>
        <begin position="302"/>
        <end position="319"/>
    </location>
</feature>
<dbReference type="AlphaFoldDB" id="A0A0C9PHC5"/>
<dbReference type="GO" id="GO:0032977">
    <property type="term" value="F:membrane insertase activity"/>
    <property type="evidence" value="ECO:0007669"/>
    <property type="project" value="InterPro"/>
</dbReference>
<name>A0A0C9PHC5_9HYME</name>
<dbReference type="NCBIfam" id="TIGR03592">
    <property type="entry name" value="yidC_oxa1_cterm"/>
    <property type="match status" value="1"/>
</dbReference>
<evidence type="ECO:0000256" key="5">
    <source>
        <dbReference type="ARBA" id="ARBA00022946"/>
    </source>
</evidence>
<evidence type="ECO:0000256" key="2">
    <source>
        <dbReference type="ARBA" id="ARBA00009877"/>
    </source>
</evidence>
<dbReference type="PANTHER" id="PTHR12428">
    <property type="entry name" value="OXA1"/>
    <property type="match status" value="1"/>
</dbReference>
<evidence type="ECO:0000256" key="7">
    <source>
        <dbReference type="ARBA" id="ARBA00023128"/>
    </source>
</evidence>
<dbReference type="GO" id="GO:0032979">
    <property type="term" value="P:protein insertion into mitochondrial inner membrane from matrix"/>
    <property type="evidence" value="ECO:0007669"/>
    <property type="project" value="TreeGrafter"/>
</dbReference>
<comment type="subcellular location">
    <subcellularLocation>
        <location evidence="9">Membrane</location>
        <topology evidence="9">Multi-pass membrane protein</topology>
    </subcellularLocation>
    <subcellularLocation>
        <location evidence="1">Mitochondrion inner membrane</location>
        <topology evidence="1">Multi-pass membrane protein</topology>
    </subcellularLocation>
</comment>
<gene>
    <name evidence="12" type="primary">Oxa1l</name>
    <name evidence="12" type="ORF">g.16530</name>
</gene>
<keyword evidence="3 9" id="KW-0812">Transmembrane</keyword>
<feature type="transmembrane region" description="Helical" evidence="10">
    <location>
        <begin position="256"/>
        <end position="278"/>
    </location>
</feature>